<reference evidence="1" key="1">
    <citation type="submission" date="2021-05" db="EMBL/GenBank/DDBJ databases">
        <authorList>
            <person name="Pan Q."/>
            <person name="Jouanno E."/>
            <person name="Zahm M."/>
            <person name="Klopp C."/>
            <person name="Cabau C."/>
            <person name="Louis A."/>
            <person name="Berthelot C."/>
            <person name="Parey E."/>
            <person name="Roest Crollius H."/>
            <person name="Montfort J."/>
            <person name="Robinson-Rechavi M."/>
            <person name="Bouchez O."/>
            <person name="Lampietro C."/>
            <person name="Lopez Roques C."/>
            <person name="Donnadieu C."/>
            <person name="Postlethwait J."/>
            <person name="Bobe J."/>
            <person name="Dillon D."/>
            <person name="Chandos A."/>
            <person name="von Hippel F."/>
            <person name="Guiguen Y."/>
        </authorList>
    </citation>
    <scope>NUCLEOTIDE SEQUENCE</scope>
    <source>
        <strain evidence="1">YG-Jan2019</strain>
    </source>
</reference>
<gene>
    <name evidence="1" type="ORF">DPEC_G00228760</name>
</gene>
<organism evidence="1 2">
    <name type="scientific">Dallia pectoralis</name>
    <name type="common">Alaska blackfish</name>
    <dbReference type="NCBI Taxonomy" id="75939"/>
    <lineage>
        <taxon>Eukaryota</taxon>
        <taxon>Metazoa</taxon>
        <taxon>Chordata</taxon>
        <taxon>Craniata</taxon>
        <taxon>Vertebrata</taxon>
        <taxon>Euteleostomi</taxon>
        <taxon>Actinopterygii</taxon>
        <taxon>Neopterygii</taxon>
        <taxon>Teleostei</taxon>
        <taxon>Protacanthopterygii</taxon>
        <taxon>Esociformes</taxon>
        <taxon>Umbridae</taxon>
        <taxon>Dallia</taxon>
    </lineage>
</organism>
<comment type="caution">
    <text evidence="1">The sequence shown here is derived from an EMBL/GenBank/DDBJ whole genome shotgun (WGS) entry which is preliminary data.</text>
</comment>
<evidence type="ECO:0000313" key="1">
    <source>
        <dbReference type="EMBL" id="KAJ7997417.1"/>
    </source>
</evidence>
<keyword evidence="2" id="KW-1185">Reference proteome</keyword>
<protein>
    <submittedName>
        <fullName evidence="1">Uncharacterized protein</fullName>
    </submittedName>
</protein>
<evidence type="ECO:0000313" key="2">
    <source>
        <dbReference type="Proteomes" id="UP001157502"/>
    </source>
</evidence>
<dbReference type="Proteomes" id="UP001157502">
    <property type="component" value="Chromosome 19"/>
</dbReference>
<name>A0ACC2G1E9_DALPE</name>
<sequence>MVFIILSYIYIIHALFNLTLPQDRMRGMKTCSSHLFLAAIFYLPVTFTILFQSFIQTNARILNLSLTSVLPPMLNPIIYVLKTEEFKKSAKRILTKITRRAVGPVK</sequence>
<proteinExistence type="predicted"/>
<accession>A0ACC2G1E9</accession>
<dbReference type="EMBL" id="CM055746">
    <property type="protein sequence ID" value="KAJ7997417.1"/>
    <property type="molecule type" value="Genomic_DNA"/>
</dbReference>